<accession>A0A6G9ZDI1</accession>
<dbReference type="PROSITE" id="PS00893">
    <property type="entry name" value="NUDIX_BOX"/>
    <property type="match status" value="1"/>
</dbReference>
<dbReference type="PANTHER" id="PTHR21340">
    <property type="entry name" value="DIADENOSINE 5,5-P1,P4-TETRAPHOSPHATE PYROPHOSPHOHYDROLASE MUTT"/>
    <property type="match status" value="1"/>
</dbReference>
<evidence type="ECO:0000256" key="1">
    <source>
        <dbReference type="ARBA" id="ARBA00022801"/>
    </source>
</evidence>
<sequence length="227" mass="25245">MSVPVLLGFLGYLVRNASAVAFRCGGTLVTSTDNARRVVRDLAASITALDDVEQHAQKFVLAWIDSGAPLFRVRKPDGPPTHLCSYAVIFDRRRRSVLLADHVKANAWLPPGGHVDDQEDPRHTVLREAHEELGIEAEFDPVCGGEPLFLTVTQTRGDHSHTDVSFWFALAGDQDMALRRDPAEARELRWWPIDDAALWEPADQFDPGMMRFLDKLRAHGGVSEPVS</sequence>
<dbReference type="GO" id="GO:0006167">
    <property type="term" value="P:AMP biosynthetic process"/>
    <property type="evidence" value="ECO:0007669"/>
    <property type="project" value="TreeGrafter"/>
</dbReference>
<dbReference type="InterPro" id="IPR000086">
    <property type="entry name" value="NUDIX_hydrolase_dom"/>
</dbReference>
<organism evidence="3 4">
    <name type="scientific">Nocardia terpenica</name>
    <dbReference type="NCBI Taxonomy" id="455432"/>
    <lineage>
        <taxon>Bacteria</taxon>
        <taxon>Bacillati</taxon>
        <taxon>Actinomycetota</taxon>
        <taxon>Actinomycetes</taxon>
        <taxon>Mycobacteriales</taxon>
        <taxon>Nocardiaceae</taxon>
        <taxon>Nocardia</taxon>
    </lineage>
</organism>
<dbReference type="Proteomes" id="UP000500953">
    <property type="component" value="Chromosome"/>
</dbReference>
<reference evidence="3 4" key="1">
    <citation type="journal article" date="2019" name="ACS Chem. Biol.">
        <title>Identification and Mobilization of a Cryptic Antibiotic Biosynthesis Gene Locus from a Human-Pathogenic Nocardia Isolate.</title>
        <authorList>
            <person name="Herisse M."/>
            <person name="Ishida K."/>
            <person name="Porter J.L."/>
            <person name="Howden B."/>
            <person name="Hertweck C."/>
            <person name="Stinear T.P."/>
            <person name="Pidot S.J."/>
        </authorList>
    </citation>
    <scope>NUCLEOTIDE SEQUENCE [LARGE SCALE GENOMIC DNA]</scope>
    <source>
        <strain evidence="3 4">AUSMDU00012715</strain>
    </source>
</reference>
<name>A0A6G9ZDI1_9NOCA</name>
<dbReference type="EMBL" id="CP046173">
    <property type="protein sequence ID" value="QIS23598.1"/>
    <property type="molecule type" value="Genomic_DNA"/>
</dbReference>
<dbReference type="PROSITE" id="PS51462">
    <property type="entry name" value="NUDIX"/>
    <property type="match status" value="1"/>
</dbReference>
<protein>
    <submittedName>
        <fullName evidence="3">NUDIX domain-containing protein</fullName>
    </submittedName>
</protein>
<evidence type="ECO:0000313" key="3">
    <source>
        <dbReference type="EMBL" id="QIS23598.1"/>
    </source>
</evidence>
<dbReference type="SUPFAM" id="SSF55811">
    <property type="entry name" value="Nudix"/>
    <property type="match status" value="1"/>
</dbReference>
<proteinExistence type="predicted"/>
<dbReference type="AlphaFoldDB" id="A0A6G9ZDI1"/>
<dbReference type="GO" id="GO:0006754">
    <property type="term" value="P:ATP biosynthetic process"/>
    <property type="evidence" value="ECO:0007669"/>
    <property type="project" value="TreeGrafter"/>
</dbReference>
<keyword evidence="1" id="KW-0378">Hydrolase</keyword>
<dbReference type="InterPro" id="IPR020084">
    <property type="entry name" value="NUDIX_hydrolase_CS"/>
</dbReference>
<dbReference type="Gene3D" id="3.90.79.10">
    <property type="entry name" value="Nucleoside Triphosphate Pyrophosphohydrolase"/>
    <property type="match status" value="1"/>
</dbReference>
<evidence type="ECO:0000313" key="4">
    <source>
        <dbReference type="Proteomes" id="UP000500953"/>
    </source>
</evidence>
<dbReference type="CDD" id="cd03674">
    <property type="entry name" value="NUDIX_Hydrolase"/>
    <property type="match status" value="1"/>
</dbReference>
<evidence type="ECO:0000259" key="2">
    <source>
        <dbReference type="PROSITE" id="PS51462"/>
    </source>
</evidence>
<dbReference type="InterPro" id="IPR051325">
    <property type="entry name" value="Nudix_hydrolase_domain"/>
</dbReference>
<dbReference type="Pfam" id="PF00293">
    <property type="entry name" value="NUDIX"/>
    <property type="match status" value="1"/>
</dbReference>
<gene>
    <name evidence="3" type="ORF">F6W96_40365</name>
</gene>
<dbReference type="GO" id="GO:0004081">
    <property type="term" value="F:bis(5'-nucleosyl)-tetraphosphatase (asymmetrical) activity"/>
    <property type="evidence" value="ECO:0007669"/>
    <property type="project" value="TreeGrafter"/>
</dbReference>
<dbReference type="PANTHER" id="PTHR21340:SF0">
    <property type="entry name" value="BIS(5'-NUCLEOSYL)-TETRAPHOSPHATASE [ASYMMETRICAL]"/>
    <property type="match status" value="1"/>
</dbReference>
<dbReference type="RefSeq" id="WP_238845669.1">
    <property type="nucleotide sequence ID" value="NZ_CP046173.1"/>
</dbReference>
<feature type="domain" description="Nudix hydrolase" evidence="2">
    <location>
        <begin position="80"/>
        <end position="218"/>
    </location>
</feature>
<dbReference type="InterPro" id="IPR015797">
    <property type="entry name" value="NUDIX_hydrolase-like_dom_sf"/>
</dbReference>